<dbReference type="GO" id="GO:0016705">
    <property type="term" value="F:oxidoreductase activity, acting on paired donors, with incorporation or reduction of molecular oxygen"/>
    <property type="evidence" value="ECO:0007669"/>
    <property type="project" value="InterPro"/>
</dbReference>
<dbReference type="Pfam" id="PF00067">
    <property type="entry name" value="p450"/>
    <property type="match status" value="1"/>
</dbReference>
<dbReference type="GO" id="GO:0020037">
    <property type="term" value="F:heme binding"/>
    <property type="evidence" value="ECO:0007669"/>
    <property type="project" value="InterPro"/>
</dbReference>
<evidence type="ECO:0000256" key="5">
    <source>
        <dbReference type="PIRSR" id="PIRSR602401-1"/>
    </source>
</evidence>
<evidence type="ECO:0000256" key="4">
    <source>
        <dbReference type="ARBA" id="ARBA00023004"/>
    </source>
</evidence>
<evidence type="ECO:0000256" key="2">
    <source>
        <dbReference type="ARBA" id="ARBA00022723"/>
    </source>
</evidence>
<comment type="similarity">
    <text evidence="1 6">Belongs to the cytochrome P450 family.</text>
</comment>
<comment type="cofactor">
    <cofactor evidence="5">
        <name>heme</name>
        <dbReference type="ChEBI" id="CHEBI:30413"/>
    </cofactor>
</comment>
<dbReference type="AlphaFoldDB" id="A0A9P6G0A8"/>
<evidence type="ECO:0000256" key="1">
    <source>
        <dbReference type="ARBA" id="ARBA00010617"/>
    </source>
</evidence>
<evidence type="ECO:0008006" key="9">
    <source>
        <dbReference type="Google" id="ProtNLM"/>
    </source>
</evidence>
<keyword evidence="5 6" id="KW-0349">Heme</keyword>
<evidence type="ECO:0000256" key="6">
    <source>
        <dbReference type="RuleBase" id="RU000461"/>
    </source>
</evidence>
<organism evidence="7 8">
    <name type="scientific">Lunasporangiospora selenospora</name>
    <dbReference type="NCBI Taxonomy" id="979761"/>
    <lineage>
        <taxon>Eukaryota</taxon>
        <taxon>Fungi</taxon>
        <taxon>Fungi incertae sedis</taxon>
        <taxon>Mucoromycota</taxon>
        <taxon>Mortierellomycotina</taxon>
        <taxon>Mortierellomycetes</taxon>
        <taxon>Mortierellales</taxon>
        <taxon>Mortierellaceae</taxon>
        <taxon>Lunasporangiospora</taxon>
    </lineage>
</organism>
<proteinExistence type="inferred from homology"/>
<keyword evidence="8" id="KW-1185">Reference proteome</keyword>
<protein>
    <recommendedName>
        <fullName evidence="9">Cytochrome P450</fullName>
    </recommendedName>
</protein>
<comment type="caution">
    <text evidence="7">The sequence shown here is derived from an EMBL/GenBank/DDBJ whole genome shotgun (WGS) entry which is preliminary data.</text>
</comment>
<gene>
    <name evidence="7" type="ORF">BGW38_004820</name>
</gene>
<dbReference type="PANTHER" id="PTHR24296">
    <property type="entry name" value="CYTOCHROME P450"/>
    <property type="match status" value="1"/>
</dbReference>
<dbReference type="GO" id="GO:0006629">
    <property type="term" value="P:lipid metabolic process"/>
    <property type="evidence" value="ECO:0007669"/>
    <property type="project" value="UniProtKB-ARBA"/>
</dbReference>
<dbReference type="PROSITE" id="PS00086">
    <property type="entry name" value="CYTOCHROME_P450"/>
    <property type="match status" value="1"/>
</dbReference>
<evidence type="ECO:0000313" key="8">
    <source>
        <dbReference type="Proteomes" id="UP000780801"/>
    </source>
</evidence>
<keyword evidence="4 5" id="KW-0408">Iron</keyword>
<accession>A0A9P6G0A8</accession>
<evidence type="ECO:0000256" key="3">
    <source>
        <dbReference type="ARBA" id="ARBA00023002"/>
    </source>
</evidence>
<dbReference type="EMBL" id="JAABOA010000307">
    <property type="protein sequence ID" value="KAF9584878.1"/>
    <property type="molecule type" value="Genomic_DNA"/>
</dbReference>
<dbReference type="Proteomes" id="UP000780801">
    <property type="component" value="Unassembled WGS sequence"/>
</dbReference>
<keyword evidence="6" id="KW-0503">Monooxygenase</keyword>
<reference evidence="7" key="1">
    <citation type="journal article" date="2020" name="Fungal Divers.">
        <title>Resolving the Mortierellaceae phylogeny through synthesis of multi-gene phylogenetics and phylogenomics.</title>
        <authorList>
            <person name="Vandepol N."/>
            <person name="Liber J."/>
            <person name="Desiro A."/>
            <person name="Na H."/>
            <person name="Kennedy M."/>
            <person name="Barry K."/>
            <person name="Grigoriev I.V."/>
            <person name="Miller A.N."/>
            <person name="O'Donnell K."/>
            <person name="Stajich J.E."/>
            <person name="Bonito G."/>
        </authorList>
    </citation>
    <scope>NUCLEOTIDE SEQUENCE</scope>
    <source>
        <strain evidence="7">KOD1015</strain>
    </source>
</reference>
<feature type="binding site" description="axial binding residue" evidence="5">
    <location>
        <position position="533"/>
    </location>
    <ligand>
        <name>heme</name>
        <dbReference type="ChEBI" id="CHEBI:30413"/>
    </ligand>
    <ligandPart>
        <name>Fe</name>
        <dbReference type="ChEBI" id="CHEBI:18248"/>
    </ligandPart>
</feature>
<dbReference type="InterPro" id="IPR002401">
    <property type="entry name" value="Cyt_P450_E_grp-I"/>
</dbReference>
<dbReference type="GO" id="GO:0005506">
    <property type="term" value="F:iron ion binding"/>
    <property type="evidence" value="ECO:0007669"/>
    <property type="project" value="InterPro"/>
</dbReference>
<dbReference type="InterPro" id="IPR036396">
    <property type="entry name" value="Cyt_P450_sf"/>
</dbReference>
<dbReference type="InterPro" id="IPR017972">
    <property type="entry name" value="Cyt_P450_CS"/>
</dbReference>
<keyword evidence="2 5" id="KW-0479">Metal-binding</keyword>
<name>A0A9P6G0A8_9FUNG</name>
<dbReference type="InterPro" id="IPR001128">
    <property type="entry name" value="Cyt_P450"/>
</dbReference>
<dbReference type="SUPFAM" id="SSF48264">
    <property type="entry name" value="Cytochrome P450"/>
    <property type="match status" value="1"/>
</dbReference>
<dbReference type="GO" id="GO:0004497">
    <property type="term" value="F:monooxygenase activity"/>
    <property type="evidence" value="ECO:0007669"/>
    <property type="project" value="UniProtKB-KW"/>
</dbReference>
<dbReference type="PRINTS" id="PR00463">
    <property type="entry name" value="EP450I"/>
</dbReference>
<keyword evidence="3 6" id="KW-0560">Oxidoreductase</keyword>
<sequence length="588" mass="66328">MAVNTMALIGVWRWLQSRVAGIRSSLILTKSSNSHRGTRTTFESVVLATLVFALAAIAKYPNRAIFTRARPDLKGKTAPGFPVLGNMPQLVWNRERALHALNNTFKIFGDNWMLSMPIYGTIILCNSPAQMEHIFRRPDTYIKGFIFQDQLSDILGEGIFVSDGERWKLHRKTASNIFTTKLYRQLVQGAFKETGLDLCRALNDQCAVYNQPQLKNTQDVHAADLQALFLKLTLDAFGKLTFGLNFESLKLGEGRPHEFGDSFDYLTSVADERVANPAWYWTDFLIPGKKKKQRQAIGVLDKYAAMAVKARREESEDEKEKRPRDLLDHFINHTSESGSKLTDVELRDVFVNFMIAGRDTTAQALSWQFLALMKSPRVMNNLRKEIRIVLGESSVDTDGYDTLPGISYEILNQELPYLRAVFHETLRLWPPVPKNVKIATEPDVLPGGIRVYKGDIVASSTWCLGRNKSVWGEDAEEFVPERWLVIPEDGDELNGFASAARTAAGVHRKSPFGKFRAESQFKFTSFNAGPRLCLGQTFATLEAMMTTCLLLRNFDFQLKPGQPPVEPKNSVTLPMQNPLLTIVTRRGQ</sequence>
<dbReference type="PRINTS" id="PR00385">
    <property type="entry name" value="P450"/>
</dbReference>
<evidence type="ECO:0000313" key="7">
    <source>
        <dbReference type="EMBL" id="KAF9584878.1"/>
    </source>
</evidence>
<dbReference type="Gene3D" id="1.10.630.10">
    <property type="entry name" value="Cytochrome P450"/>
    <property type="match status" value="1"/>
</dbReference>
<dbReference type="OrthoDB" id="1470350at2759"/>